<evidence type="ECO:0000313" key="4">
    <source>
        <dbReference type="Proteomes" id="UP000187526"/>
    </source>
</evidence>
<dbReference type="NCBIfam" id="NF041748">
    <property type="entry name" value="Drt3b"/>
    <property type="match status" value="1"/>
</dbReference>
<keyword evidence="3" id="KW-0808">Transferase</keyword>
<evidence type="ECO:0000313" key="3">
    <source>
        <dbReference type="EMBL" id="OMG53029.1"/>
    </source>
</evidence>
<dbReference type="GO" id="GO:0003964">
    <property type="term" value="F:RNA-directed DNA polymerase activity"/>
    <property type="evidence" value="ECO:0007669"/>
    <property type="project" value="UniProtKB-KW"/>
</dbReference>
<name>A0A1R1I330_9RHOO</name>
<organism evidence="3 4">
    <name type="scientific">Azonexus hydrophilus</name>
    <dbReference type="NCBI Taxonomy" id="418702"/>
    <lineage>
        <taxon>Bacteria</taxon>
        <taxon>Pseudomonadati</taxon>
        <taxon>Pseudomonadota</taxon>
        <taxon>Betaproteobacteria</taxon>
        <taxon>Rhodocyclales</taxon>
        <taxon>Azonexaceae</taxon>
        <taxon>Azonexus</taxon>
    </lineage>
</organism>
<proteinExistence type="inferred from homology"/>
<evidence type="ECO:0000256" key="1">
    <source>
        <dbReference type="ARBA" id="ARBA00034120"/>
    </source>
</evidence>
<dbReference type="OrthoDB" id="9780724at2"/>
<dbReference type="Proteomes" id="UP000187526">
    <property type="component" value="Unassembled WGS sequence"/>
</dbReference>
<accession>A0A1R1I330</accession>
<keyword evidence="3" id="KW-0695">RNA-directed DNA polymerase</keyword>
<dbReference type="STRING" id="418702.BJN45_12375"/>
<evidence type="ECO:0000259" key="2">
    <source>
        <dbReference type="PROSITE" id="PS50878"/>
    </source>
</evidence>
<dbReference type="EMBL" id="MTHD01000004">
    <property type="protein sequence ID" value="OMG53029.1"/>
    <property type="molecule type" value="Genomic_DNA"/>
</dbReference>
<comment type="caution">
    <text evidence="3">The sequence shown here is derived from an EMBL/GenBank/DDBJ whole genome shotgun (WGS) entry which is preliminary data.</text>
</comment>
<dbReference type="RefSeq" id="WP_076095669.1">
    <property type="nucleotide sequence ID" value="NZ_MTHD01000004.1"/>
</dbReference>
<keyword evidence="4" id="KW-1185">Reference proteome</keyword>
<dbReference type="InterPro" id="IPR051083">
    <property type="entry name" value="GrpII_Intron_Splice-Mob/Def"/>
</dbReference>
<dbReference type="PROSITE" id="PS50878">
    <property type="entry name" value="RT_POL"/>
    <property type="match status" value="1"/>
</dbReference>
<sequence>MAKRRISLTHRKQRSVLTDMLPFEVPPTFSNRGFYRFLRNNCIEIENGQLCWICDTDDLDQTMRVLFGIDPDPKTVVATKIVTEWGKQKTRRSVPLKKCQMDTVPYNFRVAHNLDGRTLSVVHPRNQVDVASFYATHSALILNHTSVSEFSIRRPVSVSRYVYFKDKLHEERKDTVAGVEEEGREYEQLGSYFVYRKYRNIHRFFESYKYHRSEKKYDAMVQLDVSKCFDSIYTHSLPWAVLGKDQTKFSLDKSKSTFGGKFDALMQNLNHKETNGIVIGPEFSRVFAEIILQSVDVELLTKLAERENLTHKVDYEIFRYVDDFFIFYNDESTQLKIFDTLQEVLKSKKLSINTAKIKHYQKPIITEITIAKERISTILNEEVDPVREEILQADPSMPPKQNLVCAINANRLIIRYKSAIKEAGVTYGDLLNYTFAIAENKIEKLFSAYVASDNSDGDQKRLSNALLAIMEFAFFAYSASPKVNHTIRLCRMIATSVDFLHAQRLPYELKHLLFKYIHDNVLQQIEKNTMGVHREVESLYLLISLSQIGREYWLPLSVLLRHFLIKEEKDTGDYVRAAAGFMSHFSITILLSYIKDKIRYAKLKAFVEAHIIAKLEYKKAYCSGDTESLIMLLDLVLCPYISTATKSAIGQIFGLDAAGLSSVQSSNDYWFTAWGDKFDLGRELDAKRSREVY</sequence>
<feature type="domain" description="Reverse transcriptase" evidence="2">
    <location>
        <begin position="122"/>
        <end position="370"/>
    </location>
</feature>
<dbReference type="InterPro" id="IPR000477">
    <property type="entry name" value="RT_dom"/>
</dbReference>
<dbReference type="PANTHER" id="PTHR34047">
    <property type="entry name" value="NUCLEAR INTRON MATURASE 1, MITOCHONDRIAL-RELATED"/>
    <property type="match status" value="1"/>
</dbReference>
<protein>
    <submittedName>
        <fullName evidence="3">Reverse transcriptase</fullName>
    </submittedName>
</protein>
<dbReference type="CDD" id="cd01646">
    <property type="entry name" value="RT_Bac_retron_I"/>
    <property type="match status" value="1"/>
</dbReference>
<comment type="similarity">
    <text evidence="1">Belongs to the bacterial reverse transcriptase family.</text>
</comment>
<reference evidence="3 4" key="1">
    <citation type="submission" date="2016-10" db="EMBL/GenBank/DDBJ databases">
        <title>Alkaliphiles isolated from bioreactors.</title>
        <authorList>
            <person name="Salah Z."/>
            <person name="Rout S.P."/>
            <person name="Humphreys P.N."/>
        </authorList>
    </citation>
    <scope>NUCLEOTIDE SEQUENCE [LARGE SCALE GENOMIC DNA]</scope>
    <source>
        <strain evidence="3 4">ZS02</strain>
    </source>
</reference>
<dbReference type="Pfam" id="PF00078">
    <property type="entry name" value="RVT_1"/>
    <property type="match status" value="1"/>
</dbReference>
<gene>
    <name evidence="3" type="ORF">BJN45_12375</name>
</gene>
<dbReference type="PANTHER" id="PTHR34047:SF8">
    <property type="entry name" value="PROTEIN YKFC"/>
    <property type="match status" value="1"/>
</dbReference>
<keyword evidence="3" id="KW-0548">Nucleotidyltransferase</keyword>
<dbReference type="AlphaFoldDB" id="A0A1R1I330"/>